<feature type="transmembrane region" description="Helical" evidence="1">
    <location>
        <begin position="308"/>
        <end position="327"/>
    </location>
</feature>
<feature type="transmembrane region" description="Helical" evidence="1">
    <location>
        <begin position="19"/>
        <end position="35"/>
    </location>
</feature>
<feature type="transmembrane region" description="Helical" evidence="1">
    <location>
        <begin position="369"/>
        <end position="386"/>
    </location>
</feature>
<accession>A0A1D7UY52</accession>
<feature type="transmembrane region" description="Helical" evidence="1">
    <location>
        <begin position="234"/>
        <end position="261"/>
    </location>
</feature>
<evidence type="ECO:0000313" key="2">
    <source>
        <dbReference type="EMBL" id="AOP34500.1"/>
    </source>
</evidence>
<proteinExistence type="predicted"/>
<dbReference type="EMBL" id="CP015217">
    <property type="protein sequence ID" value="AOP34500.1"/>
    <property type="molecule type" value="Genomic_DNA"/>
</dbReference>
<feature type="transmembrane region" description="Helical" evidence="1">
    <location>
        <begin position="406"/>
        <end position="431"/>
    </location>
</feature>
<feature type="transmembrane region" description="Helical" evidence="1">
    <location>
        <begin position="168"/>
        <end position="188"/>
    </location>
</feature>
<feature type="transmembrane region" description="Helical" evidence="1">
    <location>
        <begin position="339"/>
        <end position="357"/>
    </location>
</feature>
<protein>
    <submittedName>
        <fullName evidence="2">Uncharacterized protein</fullName>
    </submittedName>
</protein>
<keyword evidence="3" id="KW-1185">Reference proteome</keyword>
<gene>
    <name evidence="2" type="ORF">A0128_11965</name>
</gene>
<organism evidence="2 3">
    <name type="scientific">Leptospira tipperaryensis</name>
    <dbReference type="NCBI Taxonomy" id="2564040"/>
    <lineage>
        <taxon>Bacteria</taxon>
        <taxon>Pseudomonadati</taxon>
        <taxon>Spirochaetota</taxon>
        <taxon>Spirochaetia</taxon>
        <taxon>Leptospirales</taxon>
        <taxon>Leptospiraceae</taxon>
        <taxon>Leptospira</taxon>
    </lineage>
</organism>
<feature type="transmembrane region" description="Helical" evidence="1">
    <location>
        <begin position="273"/>
        <end position="301"/>
    </location>
</feature>
<dbReference type="Proteomes" id="UP000094197">
    <property type="component" value="Chromosome 1"/>
</dbReference>
<keyword evidence="1" id="KW-1133">Transmembrane helix</keyword>
<keyword evidence="1" id="KW-0812">Transmembrane</keyword>
<evidence type="ECO:0000256" key="1">
    <source>
        <dbReference type="SAM" id="Phobius"/>
    </source>
</evidence>
<feature type="transmembrane region" description="Helical" evidence="1">
    <location>
        <begin position="438"/>
        <end position="454"/>
    </location>
</feature>
<dbReference type="KEGG" id="laj:A0128_11965"/>
<keyword evidence="1" id="KW-0472">Membrane</keyword>
<dbReference type="Pfam" id="PF26314">
    <property type="entry name" value="MptA_B_family"/>
    <property type="match status" value="1"/>
</dbReference>
<dbReference type="AlphaFoldDB" id="A0A1D7UY52"/>
<evidence type="ECO:0000313" key="3">
    <source>
        <dbReference type="Proteomes" id="UP000094197"/>
    </source>
</evidence>
<sequence length="494" mass="57470">MENSLYDRETSIYEMSKEFILFLFFLPSVVFQFFGERKDFVFLIAANVPAFFAYFWVVFSKEITDLFSLSQKSVSKLIIFLPQISNSKISFRTWIFLGLVLRTLMFFSKPILSEDVDRFLWDGLLVQEGISPFSILPKELDLSIFDRSVQLIATQLLNEMNSAKFYSVYPPLLQFLFFISAKGMLWFQNVSAGMAIWKSILIFSELGVLWFLCKILRENGLSIQRSLIYWLNPLAILEIAGNSHPEPILLFFLIGAVYFLWKWNERQKTKDFLLHVFFLSLGILTKITPLVLLPWTVFILVDRKRFSLLFKTSLFATALALVGLFFFRESFFEKQSESGIGVFFQLFEFNGGIYYLLRETLRAIGGNFYLAGKICGWATLVFILAYSYRRKKESAIADFFRSSETIYWIFLLFSTTLHPWYILPLLVFSIFSKSVSPIVWSALILVSYSTYAVIPFRDSFWWIGVEYGILFFFLHIDYKLISSLNPSTQSSSAT</sequence>
<name>A0A1D7UY52_9LEPT</name>
<feature type="transmembrane region" description="Helical" evidence="1">
    <location>
        <begin position="460"/>
        <end position="478"/>
    </location>
</feature>
<feature type="transmembrane region" description="Helical" evidence="1">
    <location>
        <begin position="40"/>
        <end position="59"/>
    </location>
</feature>
<feature type="transmembrane region" description="Helical" evidence="1">
    <location>
        <begin position="194"/>
        <end position="213"/>
    </location>
</feature>
<reference evidence="2 3" key="1">
    <citation type="submission" date="2016-04" db="EMBL/GenBank/DDBJ databases">
        <title>Complete genome seqeunce of Leptospira alstonii serovar Room22.</title>
        <authorList>
            <person name="Nally J.E."/>
            <person name="Bayles D.O."/>
            <person name="Hurley D."/>
            <person name="Fanning S."/>
            <person name="McMahon B.J."/>
            <person name="Arent Z."/>
        </authorList>
    </citation>
    <scope>NUCLEOTIDE SEQUENCE [LARGE SCALE GENOMIC DNA]</scope>
    <source>
        <strain evidence="2 3">GWTS #1</strain>
    </source>
</reference>